<dbReference type="WBParaSite" id="nRc.2.0.1.t01280-RA">
    <property type="protein sequence ID" value="nRc.2.0.1.t01280-RA"/>
    <property type="gene ID" value="nRc.2.0.1.g01280"/>
</dbReference>
<organism evidence="1 2">
    <name type="scientific">Romanomermis culicivorax</name>
    <name type="common">Nematode worm</name>
    <dbReference type="NCBI Taxonomy" id="13658"/>
    <lineage>
        <taxon>Eukaryota</taxon>
        <taxon>Metazoa</taxon>
        <taxon>Ecdysozoa</taxon>
        <taxon>Nematoda</taxon>
        <taxon>Enoplea</taxon>
        <taxon>Dorylaimia</taxon>
        <taxon>Mermithida</taxon>
        <taxon>Mermithoidea</taxon>
        <taxon>Mermithidae</taxon>
        <taxon>Romanomermis</taxon>
    </lineage>
</organism>
<dbReference type="AlphaFoldDB" id="A0A915HI64"/>
<keyword evidence="1" id="KW-1185">Reference proteome</keyword>
<evidence type="ECO:0000313" key="1">
    <source>
        <dbReference type="Proteomes" id="UP000887565"/>
    </source>
</evidence>
<accession>A0A915HI64</accession>
<reference evidence="2" key="1">
    <citation type="submission" date="2022-11" db="UniProtKB">
        <authorList>
            <consortium name="WormBaseParasite"/>
        </authorList>
    </citation>
    <scope>IDENTIFICATION</scope>
</reference>
<protein>
    <submittedName>
        <fullName evidence="2">Uncharacterized protein</fullName>
    </submittedName>
</protein>
<dbReference type="Proteomes" id="UP000887565">
    <property type="component" value="Unplaced"/>
</dbReference>
<name>A0A915HI64_ROMCU</name>
<evidence type="ECO:0000313" key="2">
    <source>
        <dbReference type="WBParaSite" id="nRc.2.0.1.t01280-RA"/>
    </source>
</evidence>
<proteinExistence type="predicted"/>
<sequence length="61" mass="6843">MVFTNSKNNENSESLPTNSGVPIISCMEPPGKIVRDKPKSMIFIRVELLHCNMICSGFMKK</sequence>